<dbReference type="InterPro" id="IPR000595">
    <property type="entry name" value="cNMP-bd_dom"/>
</dbReference>
<dbReference type="SMART" id="SM00419">
    <property type="entry name" value="HTH_CRP"/>
    <property type="match status" value="1"/>
</dbReference>
<name>A0ABZ0IXM7_9BACT</name>
<keyword evidence="7" id="KW-1185">Reference proteome</keyword>
<dbReference type="CDD" id="cd00038">
    <property type="entry name" value="CAP_ED"/>
    <property type="match status" value="1"/>
</dbReference>
<feature type="domain" description="Cyclic nucleotide-binding" evidence="4">
    <location>
        <begin position="17"/>
        <end position="137"/>
    </location>
</feature>
<dbReference type="PROSITE" id="PS51063">
    <property type="entry name" value="HTH_CRP_2"/>
    <property type="match status" value="1"/>
</dbReference>
<dbReference type="Gene3D" id="2.60.120.10">
    <property type="entry name" value="Jelly Rolls"/>
    <property type="match status" value="1"/>
</dbReference>
<dbReference type="EMBL" id="CP136051">
    <property type="protein sequence ID" value="WOK09159.1"/>
    <property type="molecule type" value="Genomic_DNA"/>
</dbReference>
<dbReference type="Proteomes" id="UP001302349">
    <property type="component" value="Chromosome"/>
</dbReference>
<accession>A0ABZ0IXM7</accession>
<sequence>MYREIIYNKYHLGGDFLIEGLSAEEKVLLESKMISHIYKKGQVIFRAGMTPTGVYLLNKGKVKKYTTGDDGKQHIFYICNSGEALGYHSLLSEEPYPDFAETLEDSTLAFIPKDVFLMLIDRSKQLSQKLLKSLSHEFTVFIHSTTVFAQKTVRERLALSLLMLKEKYRGDDSQDGPVEITILREDLANIVGTAIETLVRLLRDFKEEQIIETKGRTIVILHPGKLVKIANFY</sequence>
<evidence type="ECO:0000259" key="5">
    <source>
        <dbReference type="PROSITE" id="PS51063"/>
    </source>
</evidence>
<evidence type="ECO:0000256" key="1">
    <source>
        <dbReference type="ARBA" id="ARBA00023015"/>
    </source>
</evidence>
<dbReference type="PANTHER" id="PTHR24567:SF74">
    <property type="entry name" value="HTH-TYPE TRANSCRIPTIONAL REGULATOR ARCR"/>
    <property type="match status" value="1"/>
</dbReference>
<evidence type="ECO:0000313" key="7">
    <source>
        <dbReference type="Proteomes" id="UP001302349"/>
    </source>
</evidence>
<evidence type="ECO:0000256" key="2">
    <source>
        <dbReference type="ARBA" id="ARBA00023125"/>
    </source>
</evidence>
<dbReference type="InterPro" id="IPR036388">
    <property type="entry name" value="WH-like_DNA-bd_sf"/>
</dbReference>
<dbReference type="Pfam" id="PF13545">
    <property type="entry name" value="HTH_Crp_2"/>
    <property type="match status" value="1"/>
</dbReference>
<evidence type="ECO:0000313" key="6">
    <source>
        <dbReference type="EMBL" id="WOK09159.1"/>
    </source>
</evidence>
<keyword evidence="3" id="KW-0804">Transcription</keyword>
<dbReference type="PROSITE" id="PS50042">
    <property type="entry name" value="CNMP_BINDING_3"/>
    <property type="match status" value="1"/>
</dbReference>
<dbReference type="Pfam" id="PF00027">
    <property type="entry name" value="cNMP_binding"/>
    <property type="match status" value="1"/>
</dbReference>
<dbReference type="SUPFAM" id="SSF46785">
    <property type="entry name" value="Winged helix' DNA-binding domain"/>
    <property type="match status" value="1"/>
</dbReference>
<dbReference type="SMART" id="SM00100">
    <property type="entry name" value="cNMP"/>
    <property type="match status" value="1"/>
</dbReference>
<dbReference type="InterPro" id="IPR012318">
    <property type="entry name" value="HTH_CRP"/>
</dbReference>
<dbReference type="PANTHER" id="PTHR24567">
    <property type="entry name" value="CRP FAMILY TRANSCRIPTIONAL REGULATORY PROTEIN"/>
    <property type="match status" value="1"/>
</dbReference>
<feature type="domain" description="HTH crp-type" evidence="5">
    <location>
        <begin position="151"/>
        <end position="224"/>
    </location>
</feature>
<proteinExistence type="predicted"/>
<evidence type="ECO:0000256" key="3">
    <source>
        <dbReference type="ARBA" id="ARBA00023163"/>
    </source>
</evidence>
<dbReference type="InterPro" id="IPR050397">
    <property type="entry name" value="Env_Response_Regulators"/>
</dbReference>
<dbReference type="SUPFAM" id="SSF51206">
    <property type="entry name" value="cAMP-binding domain-like"/>
    <property type="match status" value="1"/>
</dbReference>
<protein>
    <submittedName>
        <fullName evidence="6">Crp/Fnr family transcriptional regulator</fullName>
    </submittedName>
</protein>
<dbReference type="InterPro" id="IPR036390">
    <property type="entry name" value="WH_DNA-bd_sf"/>
</dbReference>
<dbReference type="Gene3D" id="1.10.10.10">
    <property type="entry name" value="Winged helix-like DNA-binding domain superfamily/Winged helix DNA-binding domain"/>
    <property type="match status" value="1"/>
</dbReference>
<keyword evidence="2" id="KW-0238">DNA-binding</keyword>
<dbReference type="InterPro" id="IPR014710">
    <property type="entry name" value="RmlC-like_jellyroll"/>
</dbReference>
<dbReference type="RefSeq" id="WP_317491780.1">
    <property type="nucleotide sequence ID" value="NZ_CP136051.1"/>
</dbReference>
<dbReference type="PRINTS" id="PR00034">
    <property type="entry name" value="HTHCRP"/>
</dbReference>
<reference evidence="6 7" key="1">
    <citation type="journal article" date="2023" name="Microbiol. Resour. Announc.">
        <title>Complete Genome Sequence of Imperialibacter roseus strain P4T.</title>
        <authorList>
            <person name="Tizabi D.R."/>
            <person name="Bachvaroff T."/>
            <person name="Hill R.T."/>
        </authorList>
    </citation>
    <scope>NUCLEOTIDE SEQUENCE [LARGE SCALE GENOMIC DNA]</scope>
    <source>
        <strain evidence="6 7">P4T</strain>
    </source>
</reference>
<organism evidence="6 7">
    <name type="scientific">Imperialibacter roseus</name>
    <dbReference type="NCBI Taxonomy" id="1324217"/>
    <lineage>
        <taxon>Bacteria</taxon>
        <taxon>Pseudomonadati</taxon>
        <taxon>Bacteroidota</taxon>
        <taxon>Cytophagia</taxon>
        <taxon>Cytophagales</taxon>
        <taxon>Flammeovirgaceae</taxon>
        <taxon>Imperialibacter</taxon>
    </lineage>
</organism>
<keyword evidence="1" id="KW-0805">Transcription regulation</keyword>
<dbReference type="InterPro" id="IPR018490">
    <property type="entry name" value="cNMP-bd_dom_sf"/>
</dbReference>
<evidence type="ECO:0000259" key="4">
    <source>
        <dbReference type="PROSITE" id="PS50042"/>
    </source>
</evidence>
<gene>
    <name evidence="6" type="ORF">RT717_10980</name>
</gene>